<dbReference type="GO" id="GO:0003677">
    <property type="term" value="F:DNA binding"/>
    <property type="evidence" value="ECO:0007669"/>
    <property type="project" value="InterPro"/>
</dbReference>
<dbReference type="PANTHER" id="PTHR30545:SF3">
    <property type="entry name" value="SUGAR FERMENTATION STIMULATION PROTEIN C-TERMINAL DOMAIN-CONTAINING PROTEIN"/>
    <property type="match status" value="1"/>
</dbReference>
<sequence>MRSDFVVSFEDGSAMAVEVKTVVDTDFAPHTAPVLTAAERKKRCVYVGNGVPYQRAAIFPWGTQKQLLDPNDKSSPKVVSTRAIKHVRELTLIASGQRTDEAYPQLSAAVLFIVVRDDAKQFRPNHEACPQFAAHLSAAKEAGVVIAACQVAFELDSRAMCNVRYMGTVPIDWRF</sequence>
<dbReference type="Gene3D" id="3.40.1350.60">
    <property type="match status" value="1"/>
</dbReference>
<name>A0A7S1STL1_9CHLO</name>
<dbReference type="Pfam" id="PF03749">
    <property type="entry name" value="SfsA"/>
    <property type="match status" value="1"/>
</dbReference>
<dbReference type="InterPro" id="IPR005224">
    <property type="entry name" value="SfsA"/>
</dbReference>
<reference evidence="2" key="1">
    <citation type="submission" date="2021-01" db="EMBL/GenBank/DDBJ databases">
        <authorList>
            <person name="Corre E."/>
            <person name="Pelletier E."/>
            <person name="Niang G."/>
            <person name="Scheremetjew M."/>
            <person name="Finn R."/>
            <person name="Kale V."/>
            <person name="Holt S."/>
            <person name="Cochrane G."/>
            <person name="Meng A."/>
            <person name="Brown T."/>
            <person name="Cohen L."/>
        </authorList>
    </citation>
    <scope>NUCLEOTIDE SEQUENCE</scope>
    <source>
        <strain evidence="2">PLY429</strain>
    </source>
</reference>
<evidence type="ECO:0000259" key="1">
    <source>
        <dbReference type="Pfam" id="PF03749"/>
    </source>
</evidence>
<dbReference type="AlphaFoldDB" id="A0A7S1STL1"/>
<dbReference type="PANTHER" id="PTHR30545">
    <property type="entry name" value="SUGAR FERMENTATION STIMULATION PROTEIN A"/>
    <property type="match status" value="1"/>
</dbReference>
<protein>
    <recommendedName>
        <fullName evidence="1">Sugar fermentation stimulation protein C-terminal domain-containing protein</fullName>
    </recommendedName>
</protein>
<proteinExistence type="predicted"/>
<feature type="domain" description="Sugar fermentation stimulation protein C-terminal" evidence="1">
    <location>
        <begin position="76"/>
        <end position="155"/>
    </location>
</feature>
<dbReference type="EMBL" id="HBGG01019975">
    <property type="protein sequence ID" value="CAD9208131.1"/>
    <property type="molecule type" value="Transcribed_RNA"/>
</dbReference>
<dbReference type="InterPro" id="IPR040452">
    <property type="entry name" value="SfsA_C"/>
</dbReference>
<gene>
    <name evidence="2" type="ORF">TCHU04912_LOCUS10368</name>
</gene>
<organism evidence="2">
    <name type="scientific">Tetraselmis chuii</name>
    <dbReference type="NCBI Taxonomy" id="63592"/>
    <lineage>
        <taxon>Eukaryota</taxon>
        <taxon>Viridiplantae</taxon>
        <taxon>Chlorophyta</taxon>
        <taxon>core chlorophytes</taxon>
        <taxon>Chlorodendrophyceae</taxon>
        <taxon>Chlorodendrales</taxon>
        <taxon>Chlorodendraceae</taxon>
        <taxon>Tetraselmis</taxon>
    </lineage>
</organism>
<evidence type="ECO:0000313" key="2">
    <source>
        <dbReference type="EMBL" id="CAD9208131.1"/>
    </source>
</evidence>
<accession>A0A7S1STL1</accession>